<organism evidence="2 3">
    <name type="scientific">Alteraurantiacibacter aquimixticola</name>
    <dbReference type="NCBI Taxonomy" id="2489173"/>
    <lineage>
        <taxon>Bacteria</taxon>
        <taxon>Pseudomonadati</taxon>
        <taxon>Pseudomonadota</taxon>
        <taxon>Alphaproteobacteria</taxon>
        <taxon>Sphingomonadales</taxon>
        <taxon>Erythrobacteraceae</taxon>
        <taxon>Alteraurantiacibacter</taxon>
    </lineage>
</organism>
<dbReference type="AlphaFoldDB" id="A0A4T3F0I4"/>
<keyword evidence="3" id="KW-1185">Reference proteome</keyword>
<gene>
    <name evidence="2" type="ORF">E5222_13995</name>
</gene>
<sequence length="182" mass="21285">MAEETKPSLTQILDEFDAETERIKLQTENDELRRKLEKIERNRDDILMEKRVLEGKHGKALRGTETELHISKTDMLDPMKYRAMKELAARQGRQLRVVDEEGEEKKVSPVKFVDDPDRGLLYANRRLMRELGIARLNQIAAERNRQLQFYGSVDDLPEYLHQKHFELATGKDRDARLEVPNG</sequence>
<evidence type="ECO:0000313" key="3">
    <source>
        <dbReference type="Proteomes" id="UP000309389"/>
    </source>
</evidence>
<name>A0A4T3F0I4_9SPHN</name>
<accession>A0A4T3F0I4</accession>
<protein>
    <submittedName>
        <fullName evidence="2">Uncharacterized protein</fullName>
    </submittedName>
</protein>
<dbReference type="Proteomes" id="UP000309389">
    <property type="component" value="Unassembled WGS sequence"/>
</dbReference>
<evidence type="ECO:0000313" key="2">
    <source>
        <dbReference type="EMBL" id="TIX48852.1"/>
    </source>
</evidence>
<proteinExistence type="predicted"/>
<comment type="caution">
    <text evidence="2">The sequence shown here is derived from an EMBL/GenBank/DDBJ whole genome shotgun (WGS) entry which is preliminary data.</text>
</comment>
<keyword evidence="1" id="KW-0175">Coiled coil</keyword>
<reference evidence="2 3" key="1">
    <citation type="submission" date="2019-04" db="EMBL/GenBank/DDBJ databases">
        <title>Altererythrobacter aquimixticola sp. nov., isolated from sediment of junction between the ocean and a freshwater spring.</title>
        <authorList>
            <person name="Yoon J.-H."/>
        </authorList>
    </citation>
    <scope>NUCLEOTIDE SEQUENCE [LARGE SCALE GENOMIC DNA]</scope>
    <source>
        <strain evidence="2 3">SSKS-13</strain>
    </source>
</reference>
<feature type="coiled-coil region" evidence="1">
    <location>
        <begin position="22"/>
        <end position="56"/>
    </location>
</feature>
<dbReference type="EMBL" id="SSHH01000004">
    <property type="protein sequence ID" value="TIX48852.1"/>
    <property type="molecule type" value="Genomic_DNA"/>
</dbReference>
<evidence type="ECO:0000256" key="1">
    <source>
        <dbReference type="SAM" id="Coils"/>
    </source>
</evidence>
<dbReference type="RefSeq" id="WP_136694425.1">
    <property type="nucleotide sequence ID" value="NZ_SSHH01000004.1"/>
</dbReference>